<evidence type="ECO:0000313" key="4">
    <source>
        <dbReference type="Proteomes" id="UP000797356"/>
    </source>
</evidence>
<feature type="region of interest" description="Disordered" evidence="1">
    <location>
        <begin position="1"/>
        <end position="23"/>
    </location>
</feature>
<evidence type="ECO:0000313" key="3">
    <source>
        <dbReference type="EMBL" id="KAG1366725.1"/>
    </source>
</evidence>
<keyword evidence="4" id="KW-1185">Reference proteome</keyword>
<name>A0A8K0ITA2_COCNU</name>
<proteinExistence type="predicted"/>
<evidence type="ECO:0000256" key="1">
    <source>
        <dbReference type="SAM" id="MobiDB-lite"/>
    </source>
</evidence>
<feature type="compositionally biased region" description="Polar residues" evidence="1">
    <location>
        <begin position="1"/>
        <end position="12"/>
    </location>
</feature>
<dbReference type="Pfam" id="PF00804">
    <property type="entry name" value="Syntaxin"/>
    <property type="match status" value="1"/>
</dbReference>
<dbReference type="EMBL" id="CM017884">
    <property type="protein sequence ID" value="KAG1366725.1"/>
    <property type="molecule type" value="Genomic_DNA"/>
</dbReference>
<gene>
    <name evidence="3" type="ORF">COCNU_13G005150</name>
</gene>
<evidence type="ECO:0000259" key="2">
    <source>
        <dbReference type="Pfam" id="PF00804"/>
    </source>
</evidence>
<feature type="domain" description="Syntaxin N-terminal" evidence="2">
    <location>
        <begin position="29"/>
        <end position="97"/>
    </location>
</feature>
<accession>A0A8K0ITA2</accession>
<reference evidence="3" key="2">
    <citation type="submission" date="2019-07" db="EMBL/GenBank/DDBJ databases">
        <authorList>
            <person name="Yang Y."/>
            <person name="Bocs S."/>
            <person name="Baudouin L."/>
        </authorList>
    </citation>
    <scope>NUCLEOTIDE SEQUENCE</scope>
    <source>
        <tissue evidence="3">Spear leaf of Hainan Tall coconut</tissue>
    </source>
</reference>
<sequence length="106" mass="11900">MSSRRWSTSITDSMSPIRPPRPSMPVEHIHHWLHESNEASKTLHAASAIHNLHARMDNDITTILKKAKLIKLYLKSLNRANAANHSLPYYGLDTSIDCTTSIITGL</sequence>
<dbReference type="Proteomes" id="UP000797356">
    <property type="component" value="Chromosome 13"/>
</dbReference>
<comment type="caution">
    <text evidence="3">The sequence shown here is derived from an EMBL/GenBank/DDBJ whole genome shotgun (WGS) entry which is preliminary data.</text>
</comment>
<dbReference type="GO" id="GO:0016020">
    <property type="term" value="C:membrane"/>
    <property type="evidence" value="ECO:0007669"/>
    <property type="project" value="InterPro"/>
</dbReference>
<dbReference type="InterPro" id="IPR006011">
    <property type="entry name" value="Syntaxin_N"/>
</dbReference>
<dbReference type="AlphaFoldDB" id="A0A8K0ITA2"/>
<protein>
    <recommendedName>
        <fullName evidence="2">Syntaxin N-terminal domain-containing protein</fullName>
    </recommendedName>
</protein>
<organism evidence="3 4">
    <name type="scientific">Cocos nucifera</name>
    <name type="common">Coconut palm</name>
    <dbReference type="NCBI Taxonomy" id="13894"/>
    <lineage>
        <taxon>Eukaryota</taxon>
        <taxon>Viridiplantae</taxon>
        <taxon>Streptophyta</taxon>
        <taxon>Embryophyta</taxon>
        <taxon>Tracheophyta</taxon>
        <taxon>Spermatophyta</taxon>
        <taxon>Magnoliopsida</taxon>
        <taxon>Liliopsida</taxon>
        <taxon>Arecaceae</taxon>
        <taxon>Arecoideae</taxon>
        <taxon>Cocoseae</taxon>
        <taxon>Attaleinae</taxon>
        <taxon>Cocos</taxon>
    </lineage>
</organism>
<reference evidence="3" key="1">
    <citation type="journal article" date="2017" name="Gigascience">
        <title>The genome draft of coconut (Cocos nucifera).</title>
        <authorList>
            <person name="Xiao Y."/>
            <person name="Xu P."/>
            <person name="Fan H."/>
            <person name="Baudouin L."/>
            <person name="Xia W."/>
            <person name="Bocs S."/>
            <person name="Xu J."/>
            <person name="Li Q."/>
            <person name="Guo A."/>
            <person name="Zhou L."/>
            <person name="Li J."/>
            <person name="Wu Y."/>
            <person name="Ma Z."/>
            <person name="Armero A."/>
            <person name="Issali A.E."/>
            <person name="Liu N."/>
            <person name="Peng M."/>
            <person name="Yang Y."/>
        </authorList>
    </citation>
    <scope>NUCLEOTIDE SEQUENCE</scope>
    <source>
        <tissue evidence="3">Spear leaf of Hainan Tall coconut</tissue>
    </source>
</reference>